<evidence type="ECO:0000256" key="7">
    <source>
        <dbReference type="ARBA" id="ARBA00022933"/>
    </source>
</evidence>
<protein>
    <recommendedName>
        <fullName evidence="3">thioredoxin-disulfide reductase (NADPH)</fullName>
        <ecNumber evidence="3">1.8.1.9</ecNumber>
    </recommendedName>
</protein>
<keyword evidence="7" id="KW-0712">Selenocysteine</keyword>
<keyword evidence="9" id="KW-1015">Disulfide bond</keyword>
<dbReference type="Gene3D" id="3.40.30.10">
    <property type="entry name" value="Glutaredoxin"/>
    <property type="match status" value="1"/>
</dbReference>
<dbReference type="EMBL" id="CMVM020000142">
    <property type="status" value="NOT_ANNOTATED_CDS"/>
    <property type="molecule type" value="Genomic_DNA"/>
</dbReference>
<dbReference type="GO" id="GO:0045454">
    <property type="term" value="P:cell redox homeostasis"/>
    <property type="evidence" value="ECO:0007669"/>
    <property type="project" value="InterPro"/>
</dbReference>
<evidence type="ECO:0000256" key="1">
    <source>
        <dbReference type="ARBA" id="ARBA00001974"/>
    </source>
</evidence>
<dbReference type="GO" id="GO:0050660">
    <property type="term" value="F:flavin adenine dinucleotide binding"/>
    <property type="evidence" value="ECO:0007669"/>
    <property type="project" value="InterPro"/>
</dbReference>
<evidence type="ECO:0000256" key="11">
    <source>
        <dbReference type="RuleBase" id="RU003691"/>
    </source>
</evidence>
<dbReference type="InterPro" id="IPR036249">
    <property type="entry name" value="Thioredoxin-like_sf"/>
</dbReference>
<evidence type="ECO:0000256" key="8">
    <source>
        <dbReference type="ARBA" id="ARBA00023002"/>
    </source>
</evidence>
<dbReference type="InterPro" id="IPR012999">
    <property type="entry name" value="Pyr_OxRdtase_I_AS"/>
</dbReference>
<evidence type="ECO:0000256" key="9">
    <source>
        <dbReference type="ARBA" id="ARBA00023157"/>
    </source>
</evidence>
<keyword evidence="4 11" id="KW-0285">Flavoprotein</keyword>
<dbReference type="Gene3D" id="3.50.50.60">
    <property type="entry name" value="FAD/NAD(P)-binding domain"/>
    <property type="match status" value="2"/>
</dbReference>
<dbReference type="NCBIfam" id="TIGR01438">
    <property type="entry name" value="TGR"/>
    <property type="match status" value="1"/>
</dbReference>
<dbReference type="Proteomes" id="UP000024404">
    <property type="component" value="Unassembled WGS sequence"/>
</dbReference>
<dbReference type="GO" id="GO:0006749">
    <property type="term" value="P:glutathione metabolic process"/>
    <property type="evidence" value="ECO:0007669"/>
    <property type="project" value="TreeGrafter"/>
</dbReference>
<dbReference type="Gene3D" id="3.30.390.30">
    <property type="match status" value="1"/>
</dbReference>
<proteinExistence type="inferred from homology"/>
<dbReference type="SUPFAM" id="SSF51905">
    <property type="entry name" value="FAD/NAD(P)-binding domain"/>
    <property type="match status" value="2"/>
</dbReference>
<keyword evidence="13" id="KW-1185">Reference proteome</keyword>
<dbReference type="InterPro" id="IPR036188">
    <property type="entry name" value="FAD/NAD-bd_sf"/>
</dbReference>
<dbReference type="AlphaFoldDB" id="A0A8R1XY59"/>
<accession>A0A8R1XY59</accession>
<reference evidence="12" key="2">
    <citation type="submission" date="2022-06" db="UniProtKB">
        <authorList>
            <consortium name="EnsemblMetazoa"/>
        </authorList>
    </citation>
    <scope>IDENTIFICATION</scope>
</reference>
<keyword evidence="6" id="KW-0521">NADP</keyword>
<dbReference type="InterPro" id="IPR023753">
    <property type="entry name" value="FAD/NAD-binding_dom"/>
</dbReference>
<dbReference type="GO" id="GO:0005829">
    <property type="term" value="C:cytosol"/>
    <property type="evidence" value="ECO:0007669"/>
    <property type="project" value="TreeGrafter"/>
</dbReference>
<reference evidence="13" key="1">
    <citation type="submission" date="2013-10" db="EMBL/GenBank/DDBJ databases">
        <title>Genome sequencing of Onchocerca volvulus.</title>
        <authorList>
            <person name="Cotton J."/>
            <person name="Tsai J."/>
            <person name="Stanley E."/>
            <person name="Tracey A."/>
            <person name="Holroyd N."/>
            <person name="Lustigman S."/>
            <person name="Berriman M."/>
        </authorList>
    </citation>
    <scope>NUCLEOTIDE SEQUENCE</scope>
</reference>
<evidence type="ECO:0000313" key="12">
    <source>
        <dbReference type="EnsemblMetazoa" id="OVOC4636.1"/>
    </source>
</evidence>
<sequence length="638" mass="70475">MLSVSLLILGIFRNVQAYVLRSNATDKRSRKENKLGGEASMPPTYPVCDRTAADAVFKSACEERVLLAYTNCDSDITKIVNLFSKYGETVHKVRVNHDAANHMLEIVGWSSMPLIFVKGNCCGGFKELYQLEKNGSLSEWLKEHQYDLAVIGGGSGGLAAAKEAVRLGKKVVCLDFVKPSTMGTVWGLGGTCVNVGCIPKKLMHQAALLGEYIEDAKKFGWEISEGTVKLNWHQLKDAVQNHIASLNWGYRVQLREKSVTYMNSYATFTGSHELSVKNKKGKVEKVTADMFLIATGLRPRFPDVPGALECCISSDDLFSLPYNPGKTLCVGASYVSLECAGFLRGIGNDVTVMVRSILLRGFDQDMAERIREHMIEHGVNFLPYIPVKYEKLKEPTNDEPGLIRVHTIQENEDGTEKEVTEEFNTVLMAIGRDAMTDDLGLDLVGVERSKAGKIIGRREQSVSCPYIYAIGDVLNGSPELTPVAIQAGKVLMRRIFTGNSELTEYDKVPTTVFTPLEYGSCGLSEEAAIQKYGKENINVYHNVFIPLEYAVTERKEKTHCYCKLICLKNKQDLVLGFHILTPNAGEITQGFAIALKFDAKKADFDRLIGIHPTVAENFTTLTVLKEDGQTLKATGCCG</sequence>
<dbReference type="InterPro" id="IPR006338">
    <property type="entry name" value="Thioredoxin/glutathione_Rdtase"/>
</dbReference>
<keyword evidence="8 11" id="KW-0560">Oxidoreductase</keyword>
<evidence type="ECO:0000256" key="2">
    <source>
        <dbReference type="ARBA" id="ARBA00007532"/>
    </source>
</evidence>
<name>A0A8R1XY59_ONCVO</name>
<dbReference type="EnsemblMetazoa" id="OVOC4636.1">
    <property type="protein sequence ID" value="OVOC4636.1"/>
    <property type="gene ID" value="WBGene00241445"/>
</dbReference>
<evidence type="ECO:0000256" key="6">
    <source>
        <dbReference type="ARBA" id="ARBA00022857"/>
    </source>
</evidence>
<keyword evidence="5 11" id="KW-0274">FAD</keyword>
<dbReference type="PROSITE" id="PS00076">
    <property type="entry name" value="PYRIDINE_REDOX_1"/>
    <property type="match status" value="1"/>
</dbReference>
<dbReference type="Pfam" id="PF07992">
    <property type="entry name" value="Pyr_redox_2"/>
    <property type="match status" value="1"/>
</dbReference>
<dbReference type="PRINTS" id="PR00411">
    <property type="entry name" value="PNDRDTASEI"/>
</dbReference>
<evidence type="ECO:0000256" key="5">
    <source>
        <dbReference type="ARBA" id="ARBA00022827"/>
    </source>
</evidence>
<dbReference type="PROSITE" id="PS51354">
    <property type="entry name" value="GLUTAREDOXIN_2"/>
    <property type="match status" value="1"/>
</dbReference>
<dbReference type="GO" id="GO:0034599">
    <property type="term" value="P:cellular response to oxidative stress"/>
    <property type="evidence" value="ECO:0007669"/>
    <property type="project" value="TreeGrafter"/>
</dbReference>
<dbReference type="PANTHER" id="PTHR42737:SF8">
    <property type="entry name" value="THIOREDOXIN-DISULFIDE REDUCTASE"/>
    <property type="match status" value="1"/>
</dbReference>
<dbReference type="GO" id="GO:0004791">
    <property type="term" value="F:thioredoxin-disulfide reductase (NADPH) activity"/>
    <property type="evidence" value="ECO:0007669"/>
    <property type="project" value="UniProtKB-EC"/>
</dbReference>
<dbReference type="PANTHER" id="PTHR42737">
    <property type="entry name" value="GLUTATHIONE REDUCTASE"/>
    <property type="match status" value="1"/>
</dbReference>
<evidence type="ECO:0000313" key="13">
    <source>
        <dbReference type="Proteomes" id="UP000024404"/>
    </source>
</evidence>
<dbReference type="SUPFAM" id="SSF52833">
    <property type="entry name" value="Thioredoxin-like"/>
    <property type="match status" value="1"/>
</dbReference>
<dbReference type="InterPro" id="IPR046952">
    <property type="entry name" value="GSHR/TRXR-like"/>
</dbReference>
<evidence type="ECO:0000256" key="3">
    <source>
        <dbReference type="ARBA" id="ARBA00012610"/>
    </source>
</evidence>
<dbReference type="Pfam" id="PF02852">
    <property type="entry name" value="Pyr_redox_dim"/>
    <property type="match status" value="1"/>
</dbReference>
<dbReference type="GO" id="GO:0004362">
    <property type="term" value="F:glutathione-disulfide reductase (NADPH) activity"/>
    <property type="evidence" value="ECO:0007669"/>
    <property type="project" value="TreeGrafter"/>
</dbReference>
<dbReference type="InterPro" id="IPR004099">
    <property type="entry name" value="Pyr_nucl-diS_OxRdtase_dimer"/>
</dbReference>
<evidence type="ECO:0000256" key="10">
    <source>
        <dbReference type="ARBA" id="ARBA00023284"/>
    </source>
</evidence>
<comment type="similarity">
    <text evidence="2 11">Belongs to the class-I pyridine nucleotide-disulfide oxidoreductase family.</text>
</comment>
<dbReference type="EC" id="1.8.1.9" evidence="3"/>
<evidence type="ECO:0000256" key="4">
    <source>
        <dbReference type="ARBA" id="ARBA00022630"/>
    </source>
</evidence>
<organism evidence="12 13">
    <name type="scientific">Onchocerca volvulus</name>
    <dbReference type="NCBI Taxonomy" id="6282"/>
    <lineage>
        <taxon>Eukaryota</taxon>
        <taxon>Metazoa</taxon>
        <taxon>Ecdysozoa</taxon>
        <taxon>Nematoda</taxon>
        <taxon>Chromadorea</taxon>
        <taxon>Rhabditida</taxon>
        <taxon>Spirurina</taxon>
        <taxon>Spiruromorpha</taxon>
        <taxon>Filarioidea</taxon>
        <taxon>Onchocercidae</taxon>
        <taxon>Onchocerca</taxon>
    </lineage>
</organism>
<comment type="cofactor">
    <cofactor evidence="1">
        <name>FAD</name>
        <dbReference type="ChEBI" id="CHEBI:57692"/>
    </cofactor>
</comment>
<dbReference type="GO" id="GO:0005739">
    <property type="term" value="C:mitochondrion"/>
    <property type="evidence" value="ECO:0007669"/>
    <property type="project" value="TreeGrafter"/>
</dbReference>
<dbReference type="PRINTS" id="PR00368">
    <property type="entry name" value="FADPNR"/>
</dbReference>
<dbReference type="SUPFAM" id="SSF55424">
    <property type="entry name" value="FAD/NAD-linked reductases, dimerisation (C-terminal) domain"/>
    <property type="match status" value="1"/>
</dbReference>
<dbReference type="InterPro" id="IPR016156">
    <property type="entry name" value="FAD/NAD-linked_Rdtase_dimer_sf"/>
</dbReference>
<keyword evidence="10 11" id="KW-0676">Redox-active center</keyword>